<protein>
    <submittedName>
        <fullName evidence="4">Alpha/beta hydrolase fold-3 domain protein</fullName>
    </submittedName>
</protein>
<dbReference type="InterPro" id="IPR049492">
    <property type="entry name" value="BD-FAE-like_dom"/>
</dbReference>
<keyword evidence="5" id="KW-1185">Reference proteome</keyword>
<dbReference type="InterPro" id="IPR029058">
    <property type="entry name" value="AB_hydrolase_fold"/>
</dbReference>
<dbReference type="RefSeq" id="WP_006983975.1">
    <property type="nucleotide sequence ID" value="NZ_ABVL01000054.1"/>
</dbReference>
<dbReference type="eggNOG" id="COG0657">
    <property type="taxonomic scope" value="Bacteria"/>
</dbReference>
<evidence type="ECO:0000313" key="5">
    <source>
        <dbReference type="Proteomes" id="UP000005824"/>
    </source>
</evidence>
<dbReference type="EMBL" id="ABVL01000054">
    <property type="protein sequence ID" value="EDY15806.1"/>
    <property type="molecule type" value="Genomic_DNA"/>
</dbReference>
<dbReference type="PANTHER" id="PTHR48081">
    <property type="entry name" value="AB HYDROLASE SUPERFAMILY PROTEIN C4A8.06C"/>
    <property type="match status" value="1"/>
</dbReference>
<feature type="domain" description="BD-FAE-like" evidence="3">
    <location>
        <begin position="66"/>
        <end position="271"/>
    </location>
</feature>
<feature type="signal peptide" evidence="2">
    <location>
        <begin position="1"/>
        <end position="31"/>
    </location>
</feature>
<evidence type="ECO:0000256" key="2">
    <source>
        <dbReference type="SAM" id="SignalP"/>
    </source>
</evidence>
<name>B4DCL8_9BACT</name>
<feature type="chain" id="PRO_5002803435" evidence="2">
    <location>
        <begin position="32"/>
        <end position="313"/>
    </location>
</feature>
<keyword evidence="1 4" id="KW-0378">Hydrolase</keyword>
<keyword evidence="2" id="KW-0732">Signal</keyword>
<dbReference type="GO" id="GO:0016787">
    <property type="term" value="F:hydrolase activity"/>
    <property type="evidence" value="ECO:0007669"/>
    <property type="project" value="UniProtKB-KW"/>
</dbReference>
<gene>
    <name evidence="4" type="ORF">CfE428DRAFT_6659</name>
</gene>
<dbReference type="Pfam" id="PF20434">
    <property type="entry name" value="BD-FAE"/>
    <property type="match status" value="1"/>
</dbReference>
<evidence type="ECO:0000313" key="4">
    <source>
        <dbReference type="EMBL" id="EDY15806.1"/>
    </source>
</evidence>
<dbReference type="STRING" id="497964.CfE428DRAFT_6659"/>
<dbReference type="PANTHER" id="PTHR48081:SF13">
    <property type="entry name" value="ALPHA_BETA HYDROLASE"/>
    <property type="match status" value="1"/>
</dbReference>
<dbReference type="AlphaFoldDB" id="B4DCL8"/>
<dbReference type="SUPFAM" id="SSF53474">
    <property type="entry name" value="alpha/beta-Hydrolases"/>
    <property type="match status" value="1"/>
</dbReference>
<dbReference type="InterPro" id="IPR050300">
    <property type="entry name" value="GDXG_lipolytic_enzyme"/>
</dbReference>
<dbReference type="InParanoid" id="B4DCL8"/>
<dbReference type="Proteomes" id="UP000005824">
    <property type="component" value="Unassembled WGS sequence"/>
</dbReference>
<reference evidence="4 5" key="1">
    <citation type="journal article" date="2011" name="J. Bacteriol.">
        <title>Genome sequence of Chthoniobacter flavus Ellin428, an aerobic heterotrophic soil bacterium.</title>
        <authorList>
            <person name="Kant R."/>
            <person name="van Passel M.W."/>
            <person name="Palva A."/>
            <person name="Lucas S."/>
            <person name="Lapidus A."/>
            <person name="Glavina Del Rio T."/>
            <person name="Dalin E."/>
            <person name="Tice H."/>
            <person name="Bruce D."/>
            <person name="Goodwin L."/>
            <person name="Pitluck S."/>
            <person name="Larimer F.W."/>
            <person name="Land M.L."/>
            <person name="Hauser L."/>
            <person name="Sangwan P."/>
            <person name="de Vos W.M."/>
            <person name="Janssen P.H."/>
            <person name="Smidt H."/>
        </authorList>
    </citation>
    <scope>NUCLEOTIDE SEQUENCE [LARGE SCALE GENOMIC DNA]</scope>
    <source>
        <strain evidence="4 5">Ellin428</strain>
    </source>
</reference>
<organism evidence="4 5">
    <name type="scientific">Chthoniobacter flavus Ellin428</name>
    <dbReference type="NCBI Taxonomy" id="497964"/>
    <lineage>
        <taxon>Bacteria</taxon>
        <taxon>Pseudomonadati</taxon>
        <taxon>Verrucomicrobiota</taxon>
        <taxon>Spartobacteria</taxon>
        <taxon>Chthoniobacterales</taxon>
        <taxon>Chthoniobacteraceae</taxon>
        <taxon>Chthoniobacter</taxon>
    </lineage>
</organism>
<sequence length="313" mass="33632">MKLLRSRFLFLPAVIAATVAFAVALPSAALAQQTATAPERPKELPADAKVLLDLPYVENGHARQKLDLYLPAQPKGPLLVWIHGGGWRAGSKDHPPGLATVKNGVAVASVEYRFSQDAVFPAQIEDCKAAIRWLRAHAKEYGYRDDLVAAWGASAGGHLVALLAVTGKVRDFDVGANLDQSSAIQCGIDWFGPSDFPAYDPNLPTAMVQRENPESVIAQLFGGPVSQKLELARRASPVTWVTKDAAPLLIMQGTKDPLVPLDQSQRLADKLKAAGADVTLDIIEGAGHGGPQFVTQEKLTLILQFLTKHWAGE</sequence>
<comment type="caution">
    <text evidence="4">The sequence shown here is derived from an EMBL/GenBank/DDBJ whole genome shotgun (WGS) entry which is preliminary data.</text>
</comment>
<proteinExistence type="predicted"/>
<dbReference type="Gene3D" id="3.40.50.1820">
    <property type="entry name" value="alpha/beta hydrolase"/>
    <property type="match status" value="1"/>
</dbReference>
<evidence type="ECO:0000259" key="3">
    <source>
        <dbReference type="Pfam" id="PF20434"/>
    </source>
</evidence>
<evidence type="ECO:0000256" key="1">
    <source>
        <dbReference type="ARBA" id="ARBA00022801"/>
    </source>
</evidence>
<accession>B4DCL8</accession>